<evidence type="ECO:0000256" key="10">
    <source>
        <dbReference type="ARBA" id="ARBA00022840"/>
    </source>
</evidence>
<dbReference type="eggNOG" id="COG0769">
    <property type="taxonomic scope" value="Bacteria"/>
</dbReference>
<name>A0A068LR38_BACMM</name>
<dbReference type="PROSITE" id="PS50975">
    <property type="entry name" value="ATP_GRASP"/>
    <property type="match status" value="1"/>
</dbReference>
<evidence type="ECO:0000256" key="7">
    <source>
        <dbReference type="ARBA" id="ARBA00022036"/>
    </source>
</evidence>
<dbReference type="KEGG" id="bmet:BMMGA3_04930"/>
<dbReference type="eggNOG" id="COG0189">
    <property type="taxonomic scope" value="Bacteria"/>
</dbReference>
<dbReference type="Proteomes" id="UP000027602">
    <property type="component" value="Chromosome"/>
</dbReference>
<evidence type="ECO:0000259" key="15">
    <source>
        <dbReference type="PROSITE" id="PS50975"/>
    </source>
</evidence>
<dbReference type="GO" id="GO:0005524">
    <property type="term" value="F:ATP binding"/>
    <property type="evidence" value="ECO:0007669"/>
    <property type="project" value="UniProtKB-UniRule"/>
</dbReference>
<comment type="function">
    <text evidence="1">Catalyzes the ATP-dependent polymerization of arginine and aspartate to multi-L-arginyl-poly-L-aspartic acid (cyanophycin; a water-insoluble reserve polymer).</text>
</comment>
<evidence type="ECO:0000256" key="4">
    <source>
        <dbReference type="ARBA" id="ARBA00011738"/>
    </source>
</evidence>
<dbReference type="InterPro" id="IPR004101">
    <property type="entry name" value="Mur_ligase_C"/>
</dbReference>
<organism evidence="16 17">
    <name type="scientific">Bacillus methanolicus (strain MGA3 / ATCC 53907)</name>
    <dbReference type="NCBI Taxonomy" id="796606"/>
    <lineage>
        <taxon>Bacteria</taxon>
        <taxon>Bacillati</taxon>
        <taxon>Bacillota</taxon>
        <taxon>Bacilli</taxon>
        <taxon>Bacillales</taxon>
        <taxon>Bacillaceae</taxon>
        <taxon>Bacillus</taxon>
    </lineage>
</organism>
<comment type="catalytic activity">
    <reaction evidence="12">
        <text>[L-4-(L-arginin-2-N-yl)aspartate](n)-L-aspartate + L-arginine + ATP = [L-4-(L-arginin-2-N-yl)aspartate](n+1) + ADP + phosphate + H(+)</text>
        <dbReference type="Rhea" id="RHEA:23888"/>
        <dbReference type="Rhea" id="RHEA-COMP:13732"/>
        <dbReference type="Rhea" id="RHEA-COMP:13733"/>
        <dbReference type="ChEBI" id="CHEBI:15378"/>
        <dbReference type="ChEBI" id="CHEBI:30616"/>
        <dbReference type="ChEBI" id="CHEBI:32682"/>
        <dbReference type="ChEBI" id="CHEBI:43474"/>
        <dbReference type="ChEBI" id="CHEBI:137986"/>
        <dbReference type="ChEBI" id="CHEBI:137990"/>
        <dbReference type="ChEBI" id="CHEBI:456216"/>
        <dbReference type="EC" id="6.3.2.30"/>
    </reaction>
</comment>
<protein>
    <recommendedName>
        <fullName evidence="7">Cyanophycin synthetase</fullName>
        <ecNumber evidence="6">6.3.2.29</ecNumber>
        <ecNumber evidence="5">6.3.2.30</ecNumber>
    </recommendedName>
    <alternativeName>
        <fullName evidence="11">Cyanophycin synthase</fullName>
    </alternativeName>
</protein>
<evidence type="ECO:0000256" key="5">
    <source>
        <dbReference type="ARBA" id="ARBA00012968"/>
    </source>
</evidence>
<dbReference type="SUPFAM" id="SSF56059">
    <property type="entry name" value="Glutathione synthetase ATP-binding domain-like"/>
    <property type="match status" value="1"/>
</dbReference>
<evidence type="ECO:0000256" key="8">
    <source>
        <dbReference type="ARBA" id="ARBA00022598"/>
    </source>
</evidence>
<evidence type="ECO:0000256" key="14">
    <source>
        <dbReference type="PROSITE-ProRule" id="PRU00409"/>
    </source>
</evidence>
<dbReference type="STRING" id="796606.BMMGA3_04930"/>
<dbReference type="Pfam" id="PF08245">
    <property type="entry name" value="Mur_ligase_M"/>
    <property type="match status" value="1"/>
</dbReference>
<dbReference type="EC" id="6.3.2.29" evidence="6"/>
<dbReference type="Gene3D" id="3.40.1190.10">
    <property type="entry name" value="Mur-like, catalytic domain"/>
    <property type="match status" value="1"/>
</dbReference>
<evidence type="ECO:0000313" key="16">
    <source>
        <dbReference type="EMBL" id="AIE59418.1"/>
    </source>
</evidence>
<dbReference type="InterPro" id="IPR013221">
    <property type="entry name" value="Mur_ligase_cen"/>
</dbReference>
<dbReference type="InterPro" id="IPR044019">
    <property type="entry name" value="Cyanophycin_syn_N"/>
</dbReference>
<dbReference type="SUPFAM" id="SSF53244">
    <property type="entry name" value="MurD-like peptide ligases, peptide-binding domain"/>
    <property type="match status" value="1"/>
</dbReference>
<accession>A0A068LR38</accession>
<dbReference type="Pfam" id="PF08443">
    <property type="entry name" value="RimK"/>
    <property type="match status" value="2"/>
</dbReference>
<keyword evidence="10 14" id="KW-0067">ATP-binding</keyword>
<evidence type="ECO:0000256" key="9">
    <source>
        <dbReference type="ARBA" id="ARBA00022741"/>
    </source>
</evidence>
<dbReference type="RefSeq" id="WP_038502075.1">
    <property type="nucleotide sequence ID" value="NZ_CP007739.1"/>
</dbReference>
<dbReference type="Pfam" id="PF02875">
    <property type="entry name" value="Mur_ligase_C"/>
    <property type="match status" value="1"/>
</dbReference>
<proteinExistence type="inferred from homology"/>
<dbReference type="PANTHER" id="PTHR23135:SF18">
    <property type="entry name" value="CYANOPHYCIN SYNTHETASE"/>
    <property type="match status" value="1"/>
</dbReference>
<dbReference type="Pfam" id="PF18921">
    <property type="entry name" value="Cyanophycin_syn"/>
    <property type="match status" value="1"/>
</dbReference>
<dbReference type="GO" id="GO:0046872">
    <property type="term" value="F:metal ion binding"/>
    <property type="evidence" value="ECO:0007669"/>
    <property type="project" value="InterPro"/>
</dbReference>
<dbReference type="GO" id="GO:0071161">
    <property type="term" value="F:cyanophycin synthetase activity (L-arginine-adding)"/>
    <property type="evidence" value="ECO:0007669"/>
    <property type="project" value="UniProtKB-EC"/>
</dbReference>
<dbReference type="InterPro" id="IPR036615">
    <property type="entry name" value="Mur_ligase_C_dom_sf"/>
</dbReference>
<dbReference type="InterPro" id="IPR036565">
    <property type="entry name" value="Mur-like_cat_sf"/>
</dbReference>
<dbReference type="HOGENOM" id="CLU_016806_0_0_9"/>
<evidence type="ECO:0000256" key="11">
    <source>
        <dbReference type="ARBA" id="ARBA00031353"/>
    </source>
</evidence>
<dbReference type="SUPFAM" id="SSF53623">
    <property type="entry name" value="MurD-like peptide ligases, catalytic domain"/>
    <property type="match status" value="1"/>
</dbReference>
<comment type="catalytic activity">
    <reaction evidence="13">
        <text>[L-4-(L-arginin-2-N-yl)aspartate](n) + L-aspartate + ATP = [L-4-(L-arginin-2-N-yl)aspartate](n)-L-aspartate + ADP + phosphate + H(+)</text>
        <dbReference type="Rhea" id="RHEA:13277"/>
        <dbReference type="Rhea" id="RHEA-COMP:13728"/>
        <dbReference type="Rhea" id="RHEA-COMP:13733"/>
        <dbReference type="ChEBI" id="CHEBI:15378"/>
        <dbReference type="ChEBI" id="CHEBI:29991"/>
        <dbReference type="ChEBI" id="CHEBI:30616"/>
        <dbReference type="ChEBI" id="CHEBI:43474"/>
        <dbReference type="ChEBI" id="CHEBI:137986"/>
        <dbReference type="ChEBI" id="CHEBI:137990"/>
        <dbReference type="ChEBI" id="CHEBI:456216"/>
        <dbReference type="EC" id="6.3.2.29"/>
    </reaction>
</comment>
<dbReference type="EMBL" id="CP007739">
    <property type="protein sequence ID" value="AIE59418.1"/>
    <property type="molecule type" value="Genomic_DNA"/>
</dbReference>
<dbReference type="InterPro" id="IPR011810">
    <property type="entry name" value="Cya_phycin_syn"/>
</dbReference>
<comment type="similarity">
    <text evidence="3">In the C-terminal section; belongs to the MurCDEF family.</text>
</comment>
<dbReference type="Gene3D" id="3.30.470.20">
    <property type="entry name" value="ATP-grasp fold, B domain"/>
    <property type="match status" value="2"/>
</dbReference>
<evidence type="ECO:0000256" key="2">
    <source>
        <dbReference type="ARBA" id="ARBA00004752"/>
    </source>
</evidence>
<evidence type="ECO:0000313" key="17">
    <source>
        <dbReference type="Proteomes" id="UP000027602"/>
    </source>
</evidence>
<keyword evidence="17" id="KW-1185">Reference proteome</keyword>
<evidence type="ECO:0000256" key="3">
    <source>
        <dbReference type="ARBA" id="ARBA00009060"/>
    </source>
</evidence>
<dbReference type="Gene3D" id="3.90.190.20">
    <property type="entry name" value="Mur ligase, C-terminal domain"/>
    <property type="match status" value="1"/>
</dbReference>
<dbReference type="AlphaFoldDB" id="A0A068LR38"/>
<dbReference type="EC" id="6.3.2.30" evidence="5"/>
<comment type="pathway">
    <text evidence="2">Cell wall biogenesis; peptidoglycan biosynthesis.</text>
</comment>
<dbReference type="PANTHER" id="PTHR23135">
    <property type="entry name" value="MUR LIGASE FAMILY MEMBER"/>
    <property type="match status" value="1"/>
</dbReference>
<dbReference type="InterPro" id="IPR013651">
    <property type="entry name" value="ATP-grasp_RimK-type"/>
</dbReference>
<comment type="subunit">
    <text evidence="4">Homodimer.</text>
</comment>
<evidence type="ECO:0000256" key="1">
    <source>
        <dbReference type="ARBA" id="ARBA00003184"/>
    </source>
</evidence>
<keyword evidence="8 16" id="KW-0436">Ligase</keyword>
<reference evidence="16 17" key="1">
    <citation type="journal article" date="2015" name="BMC Genomics">
        <title>Transcriptome analysis of thermophilic methylotrophic Bacillus methanolicus MGA3 using RNA-sequencing provides detailed insights into its previously uncharted transcriptional landscape.</title>
        <authorList>
            <person name="Irla M."/>
            <person name="Neshat A."/>
            <person name="Brautaset T."/>
            <person name="Ruckert C."/>
            <person name="Kalinowski J."/>
            <person name="Wendisch V.F."/>
        </authorList>
    </citation>
    <scope>NUCLEOTIDE SEQUENCE [LARGE SCALE GENOMIC DNA]</scope>
    <source>
        <strain evidence="17">MGA3 / ATCC 53907</strain>
    </source>
</reference>
<keyword evidence="9 14" id="KW-0547">Nucleotide-binding</keyword>
<dbReference type="NCBIfam" id="TIGR02068">
    <property type="entry name" value="cya_phycin_syn"/>
    <property type="match status" value="1"/>
</dbReference>
<dbReference type="NCBIfam" id="NF010623">
    <property type="entry name" value="PRK14016.1"/>
    <property type="match status" value="1"/>
</dbReference>
<gene>
    <name evidence="16" type="primary">cphA</name>
    <name evidence="16" type="ORF">BMMGA3_04930</name>
</gene>
<sequence>MKINRVRYLKGPNYFSLRPAIWIELDIEELELLPSNAIPGFTDRLLELIPSLKTHTCSLGYQGGFIDRLREGTWMGHILEHVAIELQVLAGIDAKRGKTITSNKKGIYYITYDYQEPKSGFHAFKSAMEIIEKILKGQRLIPIQKYISQISDLYSNNKLGPSTQAIFDAAMNSKIPVERIGTDSLLRLGTGSKQKFVQATITSQTSVLAVERACDKQVTKMILSSCGVPVPKGEVVTSLTEIFKASERIGFPLVIKPLKGRQGQGVITNIRNKDELFNVVNCLDKHVKEFIIERYYDGNDYRLLVINNKFAAASLRTPPFVIGNGQDTIRRLIELENENPKRGDGHEKPMSKIPLDFTVSCYLEKFDLTLDSVPDKGQIVQVVGNANLSTGGQAIDVTDDVHPSIKEMAITAAKAIGLDVAGIDFICKDITKPLNHKEAVVVEVNAAPGIRMHHFPSKGKKRDVGKEIVKYLFKNREQASIPIISVTGTNGKTTTSRLIKHLIEKENFTVGMANSDGVYIGSQCIDEGDCSGPISARMVLSNPNVELAVLETARGGILREGLAFRYCDVGIVTNVSEDHLGQDGIETFEQLVKLKRLIPEVVIEGGYCVLNADDPEVVKMADYTKGNIIFTSINADNPYINEAAVNGGIAWYLDHKGWIVHVSKNIKTKFLPSQEIPITINGTAKHNIANLLQALAAAHSQGISISQLKERVLSFEPDFKQSKGRFNKISKNGREIVVDYAHNVAGLMAIYDTIKELKKNRIITVLSAPGDRNNNEVANLAKIAAKNSDLLVIKEDRELRGRAPFEIAGIMRDAAIQEGIGSENIYIIRNELAAFAEAWELSREGDLLLFSYEEFSSITQFLSMVHEKQTILNKKRSG</sequence>
<dbReference type="InterPro" id="IPR011761">
    <property type="entry name" value="ATP-grasp"/>
</dbReference>
<evidence type="ECO:0000256" key="12">
    <source>
        <dbReference type="ARBA" id="ARBA00048094"/>
    </source>
</evidence>
<evidence type="ECO:0000256" key="6">
    <source>
        <dbReference type="ARBA" id="ARBA00013005"/>
    </source>
</evidence>
<evidence type="ECO:0000256" key="13">
    <source>
        <dbReference type="ARBA" id="ARBA00048425"/>
    </source>
</evidence>
<dbReference type="GO" id="GO:0071160">
    <property type="term" value="F:cyanophycin synthetase activity (L-aspartate-adding)"/>
    <property type="evidence" value="ECO:0007669"/>
    <property type="project" value="UniProtKB-EC"/>
</dbReference>
<feature type="domain" description="ATP-grasp" evidence="15">
    <location>
        <begin position="220"/>
        <end position="473"/>
    </location>
</feature>